<evidence type="ECO:0000256" key="6">
    <source>
        <dbReference type="ARBA" id="ARBA00022842"/>
    </source>
</evidence>
<dbReference type="PANTHER" id="PTHR43079">
    <property type="entry name" value="PROBABLE CADMIUM/ZINC-TRANSPORTING ATPASE HMA1"/>
    <property type="match status" value="1"/>
</dbReference>
<proteinExistence type="inferred from homology"/>
<name>A0A4Y1ZDA8_9BACL</name>
<dbReference type="Proteomes" id="UP000319716">
    <property type="component" value="Unassembled WGS sequence"/>
</dbReference>
<evidence type="ECO:0000313" key="8">
    <source>
        <dbReference type="EMBL" id="GAY76950.1"/>
    </source>
</evidence>
<dbReference type="GO" id="GO:0016787">
    <property type="term" value="F:hydrolase activity"/>
    <property type="evidence" value="ECO:0007669"/>
    <property type="project" value="UniProtKB-KW"/>
</dbReference>
<evidence type="ECO:0000256" key="4">
    <source>
        <dbReference type="ARBA" id="ARBA00022741"/>
    </source>
</evidence>
<reference evidence="8 9" key="1">
    <citation type="submission" date="2017-11" db="EMBL/GenBank/DDBJ databases">
        <title>Draft Genome Sequence of Sporolactobacillus inulinus NBRC 111894 Isolated from Koso, a Japanese Sugar-Vegetable Fermented Beverage.</title>
        <authorList>
            <person name="Chiou T.Y."/>
            <person name="Oshima K."/>
            <person name="Suda W."/>
            <person name="Hattori M."/>
            <person name="Takahashi T."/>
        </authorList>
    </citation>
    <scope>NUCLEOTIDE SEQUENCE [LARGE SCALE GENOMIC DNA]</scope>
    <source>
        <strain evidence="8 9">NBRC111894</strain>
    </source>
</reference>
<keyword evidence="3" id="KW-0479">Metal-binding</keyword>
<comment type="caution">
    <text evidence="8">The sequence shown here is derived from an EMBL/GenBank/DDBJ whole genome shotgun (WGS) entry which is preliminary data.</text>
</comment>
<keyword evidence="4" id="KW-0547">Nucleotide-binding</keyword>
<evidence type="ECO:0000256" key="3">
    <source>
        <dbReference type="ARBA" id="ARBA00022723"/>
    </source>
</evidence>
<evidence type="ECO:0000313" key="9">
    <source>
        <dbReference type="Proteomes" id="UP000319716"/>
    </source>
</evidence>
<dbReference type="InterPro" id="IPR051949">
    <property type="entry name" value="Cation_Transport_ATPase"/>
</dbReference>
<gene>
    <name evidence="8" type="ORF">NBRC111894_2504</name>
</gene>
<dbReference type="GO" id="GO:0005524">
    <property type="term" value="F:ATP binding"/>
    <property type="evidence" value="ECO:0007669"/>
    <property type="project" value="UniProtKB-KW"/>
</dbReference>
<evidence type="ECO:0000256" key="7">
    <source>
        <dbReference type="ARBA" id="ARBA00022967"/>
    </source>
</evidence>
<sequence>MNIAFALTMIVFLLATNFLQFLTMPFGVVGHEGSTILVILNGLRLLRG</sequence>
<dbReference type="EC" id="3.6.3.3" evidence="8"/>
<dbReference type="GO" id="GO:0046872">
    <property type="term" value="F:metal ion binding"/>
    <property type="evidence" value="ECO:0007669"/>
    <property type="project" value="UniProtKB-KW"/>
</dbReference>
<keyword evidence="8" id="KW-0378">Hydrolase</keyword>
<comment type="similarity">
    <text evidence="2">Belongs to the cation transport ATPase (P-type) (TC 3.A.3) family. Type IB subfamily.</text>
</comment>
<organism evidence="8 9">
    <name type="scientific">Sporolactobacillus inulinus</name>
    <dbReference type="NCBI Taxonomy" id="2078"/>
    <lineage>
        <taxon>Bacteria</taxon>
        <taxon>Bacillati</taxon>
        <taxon>Bacillota</taxon>
        <taxon>Bacilli</taxon>
        <taxon>Bacillales</taxon>
        <taxon>Sporolactobacillaceae</taxon>
        <taxon>Sporolactobacillus</taxon>
    </lineage>
</organism>
<evidence type="ECO:0000256" key="1">
    <source>
        <dbReference type="ARBA" id="ARBA00004141"/>
    </source>
</evidence>
<keyword evidence="7" id="KW-1278">Translocase</keyword>
<dbReference type="GO" id="GO:0016020">
    <property type="term" value="C:membrane"/>
    <property type="evidence" value="ECO:0007669"/>
    <property type="project" value="UniProtKB-SubCell"/>
</dbReference>
<protein>
    <submittedName>
        <fullName evidence="8">Lead, cadmium, zinc and mercury transporting ATPase</fullName>
        <ecNumber evidence="8">3.6.3.3</ecNumber>
    </submittedName>
</protein>
<comment type="subcellular location">
    <subcellularLocation>
        <location evidence="1">Membrane</location>
        <topology evidence="1">Multi-pass membrane protein</topology>
    </subcellularLocation>
</comment>
<dbReference type="PANTHER" id="PTHR43079:SF1">
    <property type="entry name" value="CADMIUM_ZINC-TRANSPORTING ATPASE HMA1, CHLOROPLASTIC-RELATED"/>
    <property type="match status" value="1"/>
</dbReference>
<keyword evidence="5" id="KW-0067">ATP-binding</keyword>
<dbReference type="EMBL" id="BEXB01000019">
    <property type="protein sequence ID" value="GAY76950.1"/>
    <property type="molecule type" value="Genomic_DNA"/>
</dbReference>
<dbReference type="AlphaFoldDB" id="A0A4Y1ZDA8"/>
<accession>A0A4Y1ZDA8</accession>
<evidence type="ECO:0000256" key="2">
    <source>
        <dbReference type="ARBA" id="ARBA00006024"/>
    </source>
</evidence>
<keyword evidence="6" id="KW-0460">Magnesium</keyword>
<evidence type="ECO:0000256" key="5">
    <source>
        <dbReference type="ARBA" id="ARBA00022840"/>
    </source>
</evidence>